<comment type="caution">
    <text evidence="1">The sequence shown here is derived from an EMBL/GenBank/DDBJ whole genome shotgun (WGS) entry which is preliminary data.</text>
</comment>
<dbReference type="EMBL" id="LWBP01000123">
    <property type="protein sequence ID" value="OQP62200.1"/>
    <property type="molecule type" value="Genomic_DNA"/>
</dbReference>
<organism evidence="1 2">
    <name type="scientific">Niastella populi</name>
    <dbReference type="NCBI Taxonomy" id="550983"/>
    <lineage>
        <taxon>Bacteria</taxon>
        <taxon>Pseudomonadati</taxon>
        <taxon>Bacteroidota</taxon>
        <taxon>Chitinophagia</taxon>
        <taxon>Chitinophagales</taxon>
        <taxon>Chitinophagaceae</taxon>
        <taxon>Niastella</taxon>
    </lineage>
</organism>
<proteinExistence type="predicted"/>
<accession>A0A1V9FV58</accession>
<evidence type="ECO:0000313" key="2">
    <source>
        <dbReference type="Proteomes" id="UP000192276"/>
    </source>
</evidence>
<reference evidence="2" key="1">
    <citation type="submission" date="2016-04" db="EMBL/GenBank/DDBJ databases">
        <authorList>
            <person name="Chen L."/>
            <person name="Zhuang W."/>
            <person name="Wang G."/>
        </authorList>
    </citation>
    <scope>NUCLEOTIDE SEQUENCE [LARGE SCALE GENOMIC DNA]</scope>
    <source>
        <strain evidence="2">208</strain>
    </source>
</reference>
<name>A0A1V9FV58_9BACT</name>
<evidence type="ECO:0000313" key="1">
    <source>
        <dbReference type="EMBL" id="OQP62200.1"/>
    </source>
</evidence>
<sequence length="78" mass="8947">MRLQSYFIETQNKSHRQAAISKLPAFFYRGSAFEREPALTPPAQKKVSLLAETHHSCVVLRKNLFVNPLSIPPGWRHC</sequence>
<protein>
    <submittedName>
        <fullName evidence="1">Uncharacterized protein</fullName>
    </submittedName>
</protein>
<keyword evidence="2" id="KW-1185">Reference proteome</keyword>
<dbReference type="Proteomes" id="UP000192276">
    <property type="component" value="Unassembled WGS sequence"/>
</dbReference>
<gene>
    <name evidence="1" type="ORF">A4R26_18155</name>
</gene>
<dbReference type="AlphaFoldDB" id="A0A1V9FV58"/>